<evidence type="ECO:0000313" key="1">
    <source>
        <dbReference type="EMBL" id="VVB12408.1"/>
    </source>
</evidence>
<sequence>MNELFAGLNLEAPWPPGNFQQGRETTRLAIVAMMERRNQIMNYIIGENNVQHLQRAINELNEMLVVTEPAVIAPPGN</sequence>
<dbReference type="AlphaFoldDB" id="A0A565CFB9"/>
<comment type="caution">
    <text evidence="1">The sequence shown here is derived from an EMBL/GenBank/DDBJ whole genome shotgun (WGS) entry which is preliminary data.</text>
</comment>
<dbReference type="Proteomes" id="UP000489600">
    <property type="component" value="Unassembled WGS sequence"/>
</dbReference>
<reference evidence="1" key="1">
    <citation type="submission" date="2019-07" db="EMBL/GenBank/DDBJ databases">
        <authorList>
            <person name="Dittberner H."/>
        </authorList>
    </citation>
    <scope>NUCLEOTIDE SEQUENCE [LARGE SCALE GENOMIC DNA]</scope>
</reference>
<keyword evidence="2" id="KW-1185">Reference proteome</keyword>
<proteinExistence type="predicted"/>
<name>A0A565CFB9_9BRAS</name>
<protein>
    <submittedName>
        <fullName evidence="1">Uncharacterized protein</fullName>
    </submittedName>
</protein>
<dbReference type="EMBL" id="CABITT030000007">
    <property type="protein sequence ID" value="VVB12408.1"/>
    <property type="molecule type" value="Genomic_DNA"/>
</dbReference>
<gene>
    <name evidence="1" type="ORF">ANE_LOCUS22852</name>
</gene>
<evidence type="ECO:0000313" key="2">
    <source>
        <dbReference type="Proteomes" id="UP000489600"/>
    </source>
</evidence>
<accession>A0A565CFB9</accession>
<organism evidence="1 2">
    <name type="scientific">Arabis nemorensis</name>
    <dbReference type="NCBI Taxonomy" id="586526"/>
    <lineage>
        <taxon>Eukaryota</taxon>
        <taxon>Viridiplantae</taxon>
        <taxon>Streptophyta</taxon>
        <taxon>Embryophyta</taxon>
        <taxon>Tracheophyta</taxon>
        <taxon>Spermatophyta</taxon>
        <taxon>Magnoliopsida</taxon>
        <taxon>eudicotyledons</taxon>
        <taxon>Gunneridae</taxon>
        <taxon>Pentapetalae</taxon>
        <taxon>rosids</taxon>
        <taxon>malvids</taxon>
        <taxon>Brassicales</taxon>
        <taxon>Brassicaceae</taxon>
        <taxon>Arabideae</taxon>
        <taxon>Arabis</taxon>
    </lineage>
</organism>